<sequence>MVVSELASATAPAPRLRRPGWRDPRLIVGLVLLFGSIVAGARLMAEAGQTRAVFAARGALPPGTALTPDVLQVVRVRVEAASADYLDADSPLPAGAVLTRTIGDGELIPVAAIGSEASLSVRPVTIPLDGPPPGGLTAGGKADVWAALPREGSRGGYQVPREIASKVEVFAVTGPGTGLNSSRSGALTILVPEANLPDVLEALAGDARLSILPVLGTPRPAPQS</sequence>
<name>A0ABT9NY63_9ACTN</name>
<dbReference type="EMBL" id="JAUSQZ010000001">
    <property type="protein sequence ID" value="MDP9825373.1"/>
    <property type="molecule type" value="Genomic_DNA"/>
</dbReference>
<feature type="domain" description="SAF" evidence="2">
    <location>
        <begin position="52"/>
        <end position="110"/>
    </location>
</feature>
<organism evidence="3 4">
    <name type="scientific">Kineosporia succinea</name>
    <dbReference type="NCBI Taxonomy" id="84632"/>
    <lineage>
        <taxon>Bacteria</taxon>
        <taxon>Bacillati</taxon>
        <taxon>Actinomycetota</taxon>
        <taxon>Actinomycetes</taxon>
        <taxon>Kineosporiales</taxon>
        <taxon>Kineosporiaceae</taxon>
        <taxon>Kineosporia</taxon>
    </lineage>
</organism>
<keyword evidence="1" id="KW-0472">Membrane</keyword>
<comment type="caution">
    <text evidence="3">The sequence shown here is derived from an EMBL/GenBank/DDBJ whole genome shotgun (WGS) entry which is preliminary data.</text>
</comment>
<protein>
    <recommendedName>
        <fullName evidence="2">SAF domain-containing protein</fullName>
    </recommendedName>
</protein>
<keyword evidence="4" id="KW-1185">Reference proteome</keyword>
<feature type="transmembrane region" description="Helical" evidence="1">
    <location>
        <begin position="26"/>
        <end position="45"/>
    </location>
</feature>
<dbReference type="Pfam" id="PF08666">
    <property type="entry name" value="SAF"/>
    <property type="match status" value="1"/>
</dbReference>
<proteinExistence type="predicted"/>
<dbReference type="Proteomes" id="UP001235712">
    <property type="component" value="Unassembled WGS sequence"/>
</dbReference>
<gene>
    <name evidence="3" type="ORF">J2S57_001122</name>
</gene>
<reference evidence="3 4" key="1">
    <citation type="submission" date="2023-07" db="EMBL/GenBank/DDBJ databases">
        <title>Sequencing the genomes of 1000 actinobacteria strains.</title>
        <authorList>
            <person name="Klenk H.-P."/>
        </authorList>
    </citation>
    <scope>NUCLEOTIDE SEQUENCE [LARGE SCALE GENOMIC DNA]</scope>
    <source>
        <strain evidence="3 4">DSM 44388</strain>
    </source>
</reference>
<evidence type="ECO:0000313" key="3">
    <source>
        <dbReference type="EMBL" id="MDP9825373.1"/>
    </source>
</evidence>
<dbReference type="InterPro" id="IPR013974">
    <property type="entry name" value="SAF"/>
</dbReference>
<evidence type="ECO:0000256" key="1">
    <source>
        <dbReference type="SAM" id="Phobius"/>
    </source>
</evidence>
<dbReference type="CDD" id="cd11614">
    <property type="entry name" value="SAF_CpaB_FlgA_like"/>
    <property type="match status" value="1"/>
</dbReference>
<keyword evidence="1" id="KW-1133">Transmembrane helix</keyword>
<accession>A0ABT9NY63</accession>
<evidence type="ECO:0000259" key="2">
    <source>
        <dbReference type="Pfam" id="PF08666"/>
    </source>
</evidence>
<keyword evidence="1" id="KW-0812">Transmembrane</keyword>
<dbReference type="RefSeq" id="WP_307239084.1">
    <property type="nucleotide sequence ID" value="NZ_JAUSQZ010000001.1"/>
</dbReference>
<evidence type="ECO:0000313" key="4">
    <source>
        <dbReference type="Proteomes" id="UP001235712"/>
    </source>
</evidence>